<evidence type="ECO:0000256" key="1">
    <source>
        <dbReference type="SAM" id="MobiDB-lite"/>
    </source>
</evidence>
<reference evidence="4" key="1">
    <citation type="submission" date="2016-06" db="UniProtKB">
        <authorList>
            <consortium name="WormBaseParasite"/>
        </authorList>
    </citation>
    <scope>IDENTIFICATION</scope>
</reference>
<protein>
    <submittedName>
        <fullName evidence="4">Trithorax group protein osa</fullName>
    </submittedName>
</protein>
<sequence>MHPNVRGTCAMFHHSLFLIILLLSNGGFLFPSLQLLIFAQPYSVHKSSSERNRDTLTQSEFYSKIRALSRVSPTRTSKSSHSRYDSQSKQLYYSAQTRNPYSVNVDVNFEEPQDFAQVLSPYRPSNPPSWLPSKNREIRRHPLATSKPTFVPYAQPNGAPYLQRASKLFDPQRRPGRSDQQSRYSNQVVAPPAHLPPQNYIPPEPFRLPGTCDGGDCLKNNDAVSLYSPPNRGTAKRPPLLLISNAATTGEKGPRQYISQAAQSVSASLQRSGSSSYQERATLSSSQIASVPSISDENGASVPQSVPDAGNHVPSSNYGNSRFSAAVLQHSEQQPFSGGAQLGDYIPLNEAKEQPYIARDQRVPQSNRYGAGASPLAAVASKDATTQEPHRSEQSPYTGAPVNPKPALYNGNSGTESLDEADFSPSRPGTFDLPSRQQTARYIGGGRNSYGSRPLPPQRFNYEHSPHIMQANPAFGVASPSPSPPPNYGREESDVSQPRYGGGAQLSDYTPVAAPTHSTHSPATSTTENRNIPNDGQVYSIPPGQQKSDVSPPRYGGGAQLSDYTPLATPTPSTHSPATSTTENRNIPNDGQVYSNPAGQQNSAVWPPRYGGGAKLSDYTPVAAPTHSTRSPATSTAENRNIPHDEGQIYSIPPLLSEHKVSFL</sequence>
<feature type="compositionally biased region" description="Low complexity" evidence="1">
    <location>
        <begin position="513"/>
        <end position="527"/>
    </location>
</feature>
<feature type="compositionally biased region" description="Polar residues" evidence="1">
    <location>
        <begin position="178"/>
        <end position="188"/>
    </location>
</feature>
<dbReference type="WBParaSite" id="TCNE_0001525201-mRNA-1">
    <property type="protein sequence ID" value="TCNE_0001525201-mRNA-1"/>
    <property type="gene ID" value="TCNE_0001525201"/>
</dbReference>
<dbReference type="EMBL" id="UYWY01022730">
    <property type="protein sequence ID" value="VDM46572.1"/>
    <property type="molecule type" value="Genomic_DNA"/>
</dbReference>
<feature type="compositionally biased region" description="Polar residues" evidence="1">
    <location>
        <begin position="583"/>
        <end position="603"/>
    </location>
</feature>
<feature type="region of interest" description="Disordered" evidence="1">
    <location>
        <begin position="377"/>
        <end position="603"/>
    </location>
</feature>
<reference evidence="2 3" key="2">
    <citation type="submission" date="2018-11" db="EMBL/GenBank/DDBJ databases">
        <authorList>
            <consortium name="Pathogen Informatics"/>
        </authorList>
    </citation>
    <scope>NUCLEOTIDE SEQUENCE [LARGE SCALE GENOMIC DNA]</scope>
</reference>
<feature type="compositionally biased region" description="Low complexity" evidence="1">
    <location>
        <begin position="284"/>
        <end position="295"/>
    </location>
</feature>
<feature type="region of interest" description="Disordered" evidence="1">
    <location>
        <begin position="270"/>
        <end position="315"/>
    </location>
</feature>
<feature type="compositionally biased region" description="Polar residues" evidence="1">
    <location>
        <begin position="626"/>
        <end position="639"/>
    </location>
</feature>
<evidence type="ECO:0000313" key="3">
    <source>
        <dbReference type="Proteomes" id="UP000050794"/>
    </source>
</evidence>
<name>A0A183V3D1_TOXCA</name>
<feature type="compositionally biased region" description="Low complexity" evidence="1">
    <location>
        <begin position="565"/>
        <end position="582"/>
    </location>
</feature>
<dbReference type="Proteomes" id="UP000050794">
    <property type="component" value="Unassembled WGS sequence"/>
</dbReference>
<evidence type="ECO:0000313" key="4">
    <source>
        <dbReference type="WBParaSite" id="TCNE_0001525201-mRNA-1"/>
    </source>
</evidence>
<feature type="region of interest" description="Disordered" evidence="1">
    <location>
        <begin position="621"/>
        <end position="649"/>
    </location>
</feature>
<organism evidence="3 4">
    <name type="scientific">Toxocara canis</name>
    <name type="common">Canine roundworm</name>
    <dbReference type="NCBI Taxonomy" id="6265"/>
    <lineage>
        <taxon>Eukaryota</taxon>
        <taxon>Metazoa</taxon>
        <taxon>Ecdysozoa</taxon>
        <taxon>Nematoda</taxon>
        <taxon>Chromadorea</taxon>
        <taxon>Rhabditida</taxon>
        <taxon>Spirurina</taxon>
        <taxon>Ascaridomorpha</taxon>
        <taxon>Ascaridoidea</taxon>
        <taxon>Toxocaridae</taxon>
        <taxon>Toxocara</taxon>
    </lineage>
</organism>
<feature type="region of interest" description="Disordered" evidence="1">
    <location>
        <begin position="171"/>
        <end position="195"/>
    </location>
</feature>
<feature type="compositionally biased region" description="Polar residues" evidence="1">
    <location>
        <begin position="273"/>
        <end position="283"/>
    </location>
</feature>
<keyword evidence="3" id="KW-1185">Reference proteome</keyword>
<accession>A0A183V3D1</accession>
<proteinExistence type="predicted"/>
<gene>
    <name evidence="2" type="ORF">TCNE_LOCUS15251</name>
</gene>
<evidence type="ECO:0000313" key="2">
    <source>
        <dbReference type="EMBL" id="VDM46572.1"/>
    </source>
</evidence>
<dbReference type="AlphaFoldDB" id="A0A183V3D1"/>